<evidence type="ECO:0000256" key="1">
    <source>
        <dbReference type="ARBA" id="ARBA00004496"/>
    </source>
</evidence>
<gene>
    <name evidence="9" type="primary">phoU</name>
    <name evidence="9" type="ORF">HRbin17_01693</name>
</gene>
<evidence type="ECO:0000256" key="6">
    <source>
        <dbReference type="ARBA" id="ARBA00022592"/>
    </source>
</evidence>
<evidence type="ECO:0000313" key="9">
    <source>
        <dbReference type="EMBL" id="GBC99172.1"/>
    </source>
</evidence>
<dbReference type="NCBIfam" id="TIGR02135">
    <property type="entry name" value="phoU_full"/>
    <property type="match status" value="1"/>
</dbReference>
<dbReference type="EMBL" id="BEHT01000022">
    <property type="protein sequence ID" value="GBC99172.1"/>
    <property type="molecule type" value="Genomic_DNA"/>
</dbReference>
<dbReference type="Pfam" id="PF01895">
    <property type="entry name" value="PhoU"/>
    <property type="match status" value="2"/>
</dbReference>
<evidence type="ECO:0000256" key="5">
    <source>
        <dbReference type="ARBA" id="ARBA00022490"/>
    </source>
</evidence>
<keyword evidence="5 7" id="KW-0963">Cytoplasm</keyword>
<dbReference type="SUPFAM" id="SSF109755">
    <property type="entry name" value="PhoU-like"/>
    <property type="match status" value="1"/>
</dbReference>
<keyword evidence="4 7" id="KW-0813">Transport</keyword>
<dbReference type="InterPro" id="IPR026022">
    <property type="entry name" value="PhoU_dom"/>
</dbReference>
<name>A0A2H5XDB5_9BACT</name>
<dbReference type="InterPro" id="IPR038078">
    <property type="entry name" value="PhoU-like_sf"/>
</dbReference>
<sequence length="231" mass="26449">MAVTIRKSFEEQLQELQDDLLRMGRFVEGAVAKAMKALTTQDIALANEVIREDDIADDLDVEIETKAMRLLALQQPMARDLRLIGTALKIVTDLERIGDHAVDIAKLARILARQTFFKPLVDIPRLAQLALNMVHNALQAYVNRDIELAIQVCRDDDQVDDLYESLFAELVDYMKRDPSLVEQATYLLFAAYFLERIADHATNMAERVYYMETGRLEQLARSHRSREEPTP</sequence>
<dbReference type="Proteomes" id="UP000236173">
    <property type="component" value="Unassembled WGS sequence"/>
</dbReference>
<evidence type="ECO:0000259" key="8">
    <source>
        <dbReference type="Pfam" id="PF01895"/>
    </source>
</evidence>
<organism evidence="9 10">
    <name type="scientific">Candidatus Fervidibacter japonicus</name>
    <dbReference type="NCBI Taxonomy" id="2035412"/>
    <lineage>
        <taxon>Bacteria</taxon>
        <taxon>Candidatus Fervidibacterota</taxon>
        <taxon>Candidatus Fervidibacter</taxon>
    </lineage>
</organism>
<dbReference type="FunFam" id="1.20.58.220:FF:000004">
    <property type="entry name" value="Phosphate-specific transport system accessory protein PhoU"/>
    <property type="match status" value="1"/>
</dbReference>
<comment type="subcellular location">
    <subcellularLocation>
        <location evidence="1 7">Cytoplasm</location>
    </subcellularLocation>
</comment>
<dbReference type="PANTHER" id="PTHR42930:SF3">
    <property type="entry name" value="PHOSPHATE-SPECIFIC TRANSPORT SYSTEM ACCESSORY PROTEIN PHOU"/>
    <property type="match status" value="1"/>
</dbReference>
<evidence type="ECO:0000256" key="2">
    <source>
        <dbReference type="ARBA" id="ARBA00008107"/>
    </source>
</evidence>
<dbReference type="AlphaFoldDB" id="A0A2H5XDB5"/>
<dbReference type="GO" id="GO:0030643">
    <property type="term" value="P:intracellular phosphate ion homeostasis"/>
    <property type="evidence" value="ECO:0007669"/>
    <property type="project" value="InterPro"/>
</dbReference>
<dbReference type="GO" id="GO:0005737">
    <property type="term" value="C:cytoplasm"/>
    <property type="evidence" value="ECO:0007669"/>
    <property type="project" value="UniProtKB-SubCell"/>
</dbReference>
<dbReference type="Gene3D" id="1.20.58.220">
    <property type="entry name" value="Phosphate transport system protein phou homolog 2, domain 2"/>
    <property type="match status" value="1"/>
</dbReference>
<evidence type="ECO:0000313" key="10">
    <source>
        <dbReference type="Proteomes" id="UP000236173"/>
    </source>
</evidence>
<dbReference type="GO" id="GO:0006817">
    <property type="term" value="P:phosphate ion transport"/>
    <property type="evidence" value="ECO:0007669"/>
    <property type="project" value="UniProtKB-KW"/>
</dbReference>
<dbReference type="PANTHER" id="PTHR42930">
    <property type="entry name" value="PHOSPHATE-SPECIFIC TRANSPORT SYSTEM ACCESSORY PROTEIN PHOU"/>
    <property type="match status" value="1"/>
</dbReference>
<comment type="function">
    <text evidence="7">Plays a role in the regulation of phosphate uptake.</text>
</comment>
<comment type="similarity">
    <text evidence="2 7">Belongs to the PhoU family.</text>
</comment>
<comment type="caution">
    <text evidence="9">The sequence shown here is derived from an EMBL/GenBank/DDBJ whole genome shotgun (WGS) entry which is preliminary data.</text>
</comment>
<comment type="subunit">
    <text evidence="3 7">Homodimer.</text>
</comment>
<evidence type="ECO:0000256" key="4">
    <source>
        <dbReference type="ARBA" id="ARBA00022448"/>
    </source>
</evidence>
<evidence type="ECO:0000256" key="7">
    <source>
        <dbReference type="PIRNR" id="PIRNR003107"/>
    </source>
</evidence>
<feature type="domain" description="PhoU" evidence="8">
    <location>
        <begin position="20"/>
        <end position="107"/>
    </location>
</feature>
<dbReference type="InterPro" id="IPR028366">
    <property type="entry name" value="PhoU"/>
</dbReference>
<proteinExistence type="inferred from homology"/>
<reference evidence="10" key="1">
    <citation type="submission" date="2017-09" db="EMBL/GenBank/DDBJ databases">
        <title>Metaegenomics of thermophilic ammonia-oxidizing enrichment culture.</title>
        <authorList>
            <person name="Kato S."/>
            <person name="Suzuki K."/>
        </authorList>
    </citation>
    <scope>NUCLEOTIDE SEQUENCE [LARGE SCALE GENOMIC DNA]</scope>
</reference>
<accession>A0A2H5XDB5</accession>
<evidence type="ECO:0000256" key="3">
    <source>
        <dbReference type="ARBA" id="ARBA00011738"/>
    </source>
</evidence>
<dbReference type="GO" id="GO:0045936">
    <property type="term" value="P:negative regulation of phosphate metabolic process"/>
    <property type="evidence" value="ECO:0007669"/>
    <property type="project" value="InterPro"/>
</dbReference>
<dbReference type="PIRSF" id="PIRSF003107">
    <property type="entry name" value="PhoU"/>
    <property type="match status" value="1"/>
</dbReference>
<keyword evidence="6 7" id="KW-0592">Phosphate transport</keyword>
<protein>
    <recommendedName>
        <fullName evidence="7">Phosphate-specific transport system accessory protein PhoU</fullName>
    </recommendedName>
</protein>
<feature type="domain" description="PhoU" evidence="8">
    <location>
        <begin position="123"/>
        <end position="208"/>
    </location>
</feature>